<dbReference type="Gene3D" id="3.30.565.10">
    <property type="entry name" value="Histidine kinase-like ATPase, C-terminal domain"/>
    <property type="match status" value="1"/>
</dbReference>
<dbReference type="InterPro" id="IPR035965">
    <property type="entry name" value="PAS-like_dom_sf"/>
</dbReference>
<keyword evidence="4 11" id="KW-0597">Phosphoprotein</keyword>
<dbReference type="SUPFAM" id="SSF47384">
    <property type="entry name" value="Homodimeric domain of signal transducing histidine kinase"/>
    <property type="match status" value="1"/>
</dbReference>
<dbReference type="NCBIfam" id="TIGR00229">
    <property type="entry name" value="sensory_box"/>
    <property type="match status" value="1"/>
</dbReference>
<dbReference type="GO" id="GO:0016020">
    <property type="term" value="C:membrane"/>
    <property type="evidence" value="ECO:0007669"/>
    <property type="project" value="UniProtKB-SubCell"/>
</dbReference>
<dbReference type="InterPro" id="IPR036890">
    <property type="entry name" value="HATPase_C_sf"/>
</dbReference>
<dbReference type="InterPro" id="IPR003661">
    <property type="entry name" value="HisK_dim/P_dom"/>
</dbReference>
<accession>A0A0G0MHY0</accession>
<dbReference type="Pfam" id="PF00512">
    <property type="entry name" value="HisKA"/>
    <property type="match status" value="1"/>
</dbReference>
<dbReference type="InterPro" id="IPR005467">
    <property type="entry name" value="His_kinase_dom"/>
</dbReference>
<feature type="non-terminal residue" evidence="14">
    <location>
        <position position="422"/>
    </location>
</feature>
<dbReference type="Pfam" id="PF08448">
    <property type="entry name" value="PAS_4"/>
    <property type="match status" value="1"/>
</dbReference>
<keyword evidence="7 14" id="KW-0418">Kinase</keyword>
<evidence type="ECO:0000256" key="9">
    <source>
        <dbReference type="ARBA" id="ARBA00023012"/>
    </source>
</evidence>
<dbReference type="Proteomes" id="UP000033935">
    <property type="component" value="Unassembled WGS sequence"/>
</dbReference>
<dbReference type="InterPro" id="IPR011006">
    <property type="entry name" value="CheY-like_superfamily"/>
</dbReference>
<dbReference type="PROSITE" id="PS50110">
    <property type="entry name" value="RESPONSE_REGULATORY"/>
    <property type="match status" value="1"/>
</dbReference>
<evidence type="ECO:0000256" key="2">
    <source>
        <dbReference type="ARBA" id="ARBA00004370"/>
    </source>
</evidence>
<sequence>MTKQIRVLIVEDSEDDCILLLTNLKAGGYEPVHERVCDRQSMEMMLSERAWDILLIDYLMPQFGAIEALDLVKKMGLDIPMIVVSGTIGEETAVAAMKKGAHDYIMKDNLARLCSAIEREMREAEIRKEHRVAQESVARYASIVSISSDMMALIDTNYRYLAVNYAYVNAFGKLKKDDILGKSVNEIFDKNIFETAIKPKIDLCMTGKEVTHEDWFIFPSYGARFLLTKYSPFKDADKKLKGVVIIMTDISEKRKTEEALIIAKEIAEAASQSKSAFLANMSHEIRTPMNSIIGYSKLLEKANLTEDEKEYVKIIRKNGDFLVKLLSDILDISKIEKGKFKIDVKEVHLKDTLNNIVKLFEHLITIKGLGFHYEYDEKIPSIIRCDELRIQQILVNLMSNALKFTEKGEISLLSKFDNKNKC</sequence>
<dbReference type="EC" id="2.7.13.3" evidence="3"/>
<dbReference type="EMBL" id="LBWG01000050">
    <property type="protein sequence ID" value="KKR02753.1"/>
    <property type="molecule type" value="Genomic_DNA"/>
</dbReference>
<evidence type="ECO:0000256" key="7">
    <source>
        <dbReference type="ARBA" id="ARBA00022777"/>
    </source>
</evidence>
<evidence type="ECO:0000256" key="10">
    <source>
        <dbReference type="ARBA" id="ARBA00023136"/>
    </source>
</evidence>
<comment type="subcellular location">
    <subcellularLocation>
        <location evidence="2">Membrane</location>
    </subcellularLocation>
</comment>
<proteinExistence type="predicted"/>
<name>A0A0G0MHY0_9BACT</name>
<comment type="caution">
    <text evidence="14">The sequence shown here is derived from an EMBL/GenBank/DDBJ whole genome shotgun (WGS) entry which is preliminary data.</text>
</comment>
<dbReference type="AlphaFoldDB" id="A0A0G0MHY0"/>
<dbReference type="GO" id="GO:0000155">
    <property type="term" value="F:phosphorelay sensor kinase activity"/>
    <property type="evidence" value="ECO:0007669"/>
    <property type="project" value="InterPro"/>
</dbReference>
<dbReference type="InterPro" id="IPR000014">
    <property type="entry name" value="PAS"/>
</dbReference>
<organism evidence="14 15">
    <name type="scientific">Candidatus Uhrbacteria bacterium GW2011_GWF2_39_13</name>
    <dbReference type="NCBI Taxonomy" id="1618995"/>
    <lineage>
        <taxon>Bacteria</taxon>
        <taxon>Candidatus Uhriibacteriota</taxon>
    </lineage>
</organism>
<keyword evidence="9" id="KW-0902">Two-component regulatory system</keyword>
<evidence type="ECO:0000259" key="13">
    <source>
        <dbReference type="PROSITE" id="PS50110"/>
    </source>
</evidence>
<dbReference type="Pfam" id="PF00072">
    <property type="entry name" value="Response_reg"/>
    <property type="match status" value="1"/>
</dbReference>
<dbReference type="FunFam" id="1.10.287.130:FF:000038">
    <property type="entry name" value="Sensory transduction histidine kinase"/>
    <property type="match status" value="1"/>
</dbReference>
<keyword evidence="5" id="KW-0808">Transferase</keyword>
<feature type="domain" description="Histidine kinase" evidence="12">
    <location>
        <begin position="280"/>
        <end position="412"/>
    </location>
</feature>
<evidence type="ECO:0000313" key="14">
    <source>
        <dbReference type="EMBL" id="KKR02753.1"/>
    </source>
</evidence>
<dbReference type="CDD" id="cd00082">
    <property type="entry name" value="HisKA"/>
    <property type="match status" value="1"/>
</dbReference>
<dbReference type="SMART" id="SM00448">
    <property type="entry name" value="REC"/>
    <property type="match status" value="1"/>
</dbReference>
<dbReference type="SMART" id="SM00388">
    <property type="entry name" value="HisKA"/>
    <property type="match status" value="1"/>
</dbReference>
<feature type="modified residue" description="4-aspartylphosphate" evidence="11">
    <location>
        <position position="57"/>
    </location>
</feature>
<evidence type="ECO:0000256" key="6">
    <source>
        <dbReference type="ARBA" id="ARBA00022741"/>
    </source>
</evidence>
<evidence type="ECO:0000259" key="12">
    <source>
        <dbReference type="PROSITE" id="PS50109"/>
    </source>
</evidence>
<evidence type="ECO:0000256" key="4">
    <source>
        <dbReference type="ARBA" id="ARBA00022553"/>
    </source>
</evidence>
<dbReference type="GO" id="GO:0005524">
    <property type="term" value="F:ATP binding"/>
    <property type="evidence" value="ECO:0007669"/>
    <property type="project" value="UniProtKB-KW"/>
</dbReference>
<evidence type="ECO:0000256" key="11">
    <source>
        <dbReference type="PROSITE-ProRule" id="PRU00169"/>
    </source>
</evidence>
<keyword evidence="6" id="KW-0547">Nucleotide-binding</keyword>
<dbReference type="PROSITE" id="PS50109">
    <property type="entry name" value="HIS_KIN"/>
    <property type="match status" value="1"/>
</dbReference>
<dbReference type="InterPro" id="IPR036097">
    <property type="entry name" value="HisK_dim/P_sf"/>
</dbReference>
<protein>
    <recommendedName>
        <fullName evidence="3">histidine kinase</fullName>
        <ecNumber evidence="3">2.7.13.3</ecNumber>
    </recommendedName>
</protein>
<dbReference type="Gene3D" id="3.40.50.2300">
    <property type="match status" value="1"/>
</dbReference>
<dbReference type="Gene3D" id="1.10.287.130">
    <property type="match status" value="1"/>
</dbReference>
<dbReference type="PANTHER" id="PTHR45339:SF1">
    <property type="entry name" value="HYBRID SIGNAL TRANSDUCTION HISTIDINE KINASE J"/>
    <property type="match status" value="1"/>
</dbReference>
<dbReference type="SUPFAM" id="SSF55874">
    <property type="entry name" value="ATPase domain of HSP90 chaperone/DNA topoisomerase II/histidine kinase"/>
    <property type="match status" value="1"/>
</dbReference>
<evidence type="ECO:0000256" key="3">
    <source>
        <dbReference type="ARBA" id="ARBA00012438"/>
    </source>
</evidence>
<dbReference type="InterPro" id="IPR001789">
    <property type="entry name" value="Sig_transdc_resp-reg_receiver"/>
</dbReference>
<gene>
    <name evidence="14" type="ORF">UT30_C0050G0001</name>
</gene>
<dbReference type="CDD" id="cd00156">
    <property type="entry name" value="REC"/>
    <property type="match status" value="1"/>
</dbReference>
<evidence type="ECO:0000256" key="1">
    <source>
        <dbReference type="ARBA" id="ARBA00000085"/>
    </source>
</evidence>
<dbReference type="InterPro" id="IPR013656">
    <property type="entry name" value="PAS_4"/>
</dbReference>
<comment type="catalytic activity">
    <reaction evidence="1">
        <text>ATP + protein L-histidine = ADP + protein N-phospho-L-histidine.</text>
        <dbReference type="EC" id="2.7.13.3"/>
    </reaction>
</comment>
<evidence type="ECO:0000313" key="15">
    <source>
        <dbReference type="Proteomes" id="UP000033935"/>
    </source>
</evidence>
<dbReference type="SMART" id="SM00091">
    <property type="entry name" value="PAS"/>
    <property type="match status" value="1"/>
</dbReference>
<feature type="domain" description="Response regulatory" evidence="13">
    <location>
        <begin position="6"/>
        <end position="122"/>
    </location>
</feature>
<reference evidence="14 15" key="1">
    <citation type="journal article" date="2015" name="Nature">
        <title>rRNA introns, odd ribosomes, and small enigmatic genomes across a large radiation of phyla.</title>
        <authorList>
            <person name="Brown C.T."/>
            <person name="Hug L.A."/>
            <person name="Thomas B.C."/>
            <person name="Sharon I."/>
            <person name="Castelle C.J."/>
            <person name="Singh A."/>
            <person name="Wilkins M.J."/>
            <person name="Williams K.H."/>
            <person name="Banfield J.F."/>
        </authorList>
    </citation>
    <scope>NUCLEOTIDE SEQUENCE [LARGE SCALE GENOMIC DNA]</scope>
</reference>
<keyword evidence="8" id="KW-0067">ATP-binding</keyword>
<dbReference type="Gene3D" id="3.30.450.20">
    <property type="entry name" value="PAS domain"/>
    <property type="match status" value="1"/>
</dbReference>
<dbReference type="SUPFAM" id="SSF52172">
    <property type="entry name" value="CheY-like"/>
    <property type="match status" value="1"/>
</dbReference>
<evidence type="ECO:0000256" key="8">
    <source>
        <dbReference type="ARBA" id="ARBA00022840"/>
    </source>
</evidence>
<evidence type="ECO:0000256" key="5">
    <source>
        <dbReference type="ARBA" id="ARBA00022679"/>
    </source>
</evidence>
<dbReference type="PANTHER" id="PTHR45339">
    <property type="entry name" value="HYBRID SIGNAL TRANSDUCTION HISTIDINE KINASE J"/>
    <property type="match status" value="1"/>
</dbReference>
<dbReference type="SUPFAM" id="SSF55785">
    <property type="entry name" value="PYP-like sensor domain (PAS domain)"/>
    <property type="match status" value="1"/>
</dbReference>
<keyword evidence="10" id="KW-0472">Membrane</keyword>